<evidence type="ECO:0000256" key="9">
    <source>
        <dbReference type="ARBA" id="ARBA00023316"/>
    </source>
</evidence>
<dbReference type="InterPro" id="IPR004276">
    <property type="entry name" value="GlycoTrans_28_N"/>
</dbReference>
<dbReference type="PANTHER" id="PTHR21015">
    <property type="entry name" value="UDP-N-ACETYLGLUCOSAMINE--N-ACETYLMURAMYL-(PENTAPEPTIDE) PYROPHOSPHORYL-UNDECAPRENOL N-ACETYLGLUCOSAMINE TRANSFERASE 1"/>
    <property type="match status" value="1"/>
</dbReference>
<evidence type="ECO:0000313" key="14">
    <source>
        <dbReference type="Proteomes" id="UP000281975"/>
    </source>
</evidence>
<evidence type="ECO:0000256" key="6">
    <source>
        <dbReference type="ARBA" id="ARBA00022984"/>
    </source>
</evidence>
<dbReference type="AlphaFoldDB" id="A0A420WVC7"/>
<organism evidence="13 14">
    <name type="scientific">Kushneria sinocarnis</name>
    <dbReference type="NCBI Taxonomy" id="595502"/>
    <lineage>
        <taxon>Bacteria</taxon>
        <taxon>Pseudomonadati</taxon>
        <taxon>Pseudomonadota</taxon>
        <taxon>Gammaproteobacteria</taxon>
        <taxon>Oceanospirillales</taxon>
        <taxon>Halomonadaceae</taxon>
        <taxon>Kushneria</taxon>
    </lineage>
</organism>
<keyword evidence="7 10" id="KW-0472">Membrane</keyword>
<dbReference type="InterPro" id="IPR006009">
    <property type="entry name" value="GlcNAc_MurG"/>
</dbReference>
<comment type="similarity">
    <text evidence="10">Belongs to the glycosyltransferase 28 family. MurG subfamily.</text>
</comment>
<comment type="pathway">
    <text evidence="10">Cell wall biogenesis; peptidoglycan biosynthesis.</text>
</comment>
<dbReference type="Gene3D" id="3.40.50.2000">
    <property type="entry name" value="Glycogen Phosphorylase B"/>
    <property type="match status" value="2"/>
</dbReference>
<feature type="binding site" evidence="10">
    <location>
        <position position="296"/>
    </location>
    <ligand>
        <name>UDP-N-acetyl-alpha-D-glucosamine</name>
        <dbReference type="ChEBI" id="CHEBI:57705"/>
    </ligand>
</feature>
<dbReference type="RefSeq" id="WP_121173148.1">
    <property type="nucleotide sequence ID" value="NZ_RBIN01000006.1"/>
</dbReference>
<evidence type="ECO:0000256" key="1">
    <source>
        <dbReference type="ARBA" id="ARBA00022475"/>
    </source>
</evidence>
<feature type="binding site" evidence="10">
    <location>
        <position position="197"/>
    </location>
    <ligand>
        <name>UDP-N-acetyl-alpha-D-glucosamine</name>
        <dbReference type="ChEBI" id="CHEBI:57705"/>
    </ligand>
</feature>
<keyword evidence="9 10" id="KW-0961">Cell wall biogenesis/degradation</keyword>
<dbReference type="GO" id="GO:0051991">
    <property type="term" value="F:UDP-N-acetyl-D-glucosamine:N-acetylmuramoyl-L-alanyl-D-glutamyl-meso-2,6-diaminopimelyl-D-alanyl-D-alanine-diphosphoundecaprenol 4-beta-N-acetylglucosaminlytransferase activity"/>
    <property type="evidence" value="ECO:0007669"/>
    <property type="project" value="RHEA"/>
</dbReference>
<dbReference type="PANTHER" id="PTHR21015:SF22">
    <property type="entry name" value="GLYCOSYLTRANSFERASE"/>
    <property type="match status" value="1"/>
</dbReference>
<dbReference type="GO" id="GO:0005886">
    <property type="term" value="C:plasma membrane"/>
    <property type="evidence" value="ECO:0007669"/>
    <property type="project" value="UniProtKB-SubCell"/>
</dbReference>
<keyword evidence="2 10" id="KW-0132">Cell division</keyword>
<feature type="binding site" evidence="10">
    <location>
        <begin position="270"/>
        <end position="275"/>
    </location>
    <ligand>
        <name>UDP-N-acetyl-alpha-D-glucosamine</name>
        <dbReference type="ChEBI" id="CHEBI:57705"/>
    </ligand>
</feature>
<gene>
    <name evidence="10" type="primary">murG</name>
    <name evidence="13" type="ORF">C7446_2210</name>
</gene>
<dbReference type="UniPathway" id="UPA00219"/>
<dbReference type="NCBIfam" id="TIGR01133">
    <property type="entry name" value="murG"/>
    <property type="match status" value="1"/>
</dbReference>
<dbReference type="EC" id="2.4.1.227" evidence="10"/>
<proteinExistence type="inferred from homology"/>
<dbReference type="GO" id="GO:0051301">
    <property type="term" value="P:cell division"/>
    <property type="evidence" value="ECO:0007669"/>
    <property type="project" value="UniProtKB-KW"/>
</dbReference>
<dbReference type="Proteomes" id="UP000281975">
    <property type="component" value="Unassembled WGS sequence"/>
</dbReference>
<dbReference type="OrthoDB" id="9808936at2"/>
<comment type="caution">
    <text evidence="13">The sequence shown here is derived from an EMBL/GenBank/DDBJ whole genome shotgun (WGS) entry which is preliminary data.</text>
</comment>
<keyword evidence="3 10" id="KW-0328">Glycosyltransferase</keyword>
<evidence type="ECO:0000259" key="11">
    <source>
        <dbReference type="Pfam" id="PF03033"/>
    </source>
</evidence>
<reference evidence="13 14" key="1">
    <citation type="submission" date="2018-10" db="EMBL/GenBank/DDBJ databases">
        <title>Genomic Encyclopedia of Type Strains, Phase IV (KMG-IV): sequencing the most valuable type-strain genomes for metagenomic binning, comparative biology and taxonomic classification.</title>
        <authorList>
            <person name="Goeker M."/>
        </authorList>
    </citation>
    <scope>NUCLEOTIDE SEQUENCE [LARGE SCALE GENOMIC DNA]</scope>
    <source>
        <strain evidence="13 14">DSM 23229</strain>
    </source>
</reference>
<accession>A0A420WVC7</accession>
<dbReference type="Pfam" id="PF03033">
    <property type="entry name" value="Glyco_transf_28"/>
    <property type="match status" value="1"/>
</dbReference>
<feature type="binding site" evidence="10">
    <location>
        <position position="251"/>
    </location>
    <ligand>
        <name>UDP-N-acetyl-alpha-D-glucosamine</name>
        <dbReference type="ChEBI" id="CHEBI:57705"/>
    </ligand>
</feature>
<keyword evidence="1 10" id="KW-1003">Cell membrane</keyword>
<evidence type="ECO:0000256" key="3">
    <source>
        <dbReference type="ARBA" id="ARBA00022676"/>
    </source>
</evidence>
<keyword evidence="6 10" id="KW-0573">Peptidoglycan synthesis</keyword>
<evidence type="ECO:0000313" key="13">
    <source>
        <dbReference type="EMBL" id="RKR02495.1"/>
    </source>
</evidence>
<feature type="binding site" evidence="10">
    <location>
        <position position="129"/>
    </location>
    <ligand>
        <name>UDP-N-acetyl-alpha-D-glucosamine</name>
        <dbReference type="ChEBI" id="CHEBI:57705"/>
    </ligand>
</feature>
<evidence type="ECO:0000256" key="5">
    <source>
        <dbReference type="ARBA" id="ARBA00022960"/>
    </source>
</evidence>
<comment type="function">
    <text evidence="10">Cell wall formation. Catalyzes the transfer of a GlcNAc subunit on undecaprenyl-pyrophosphoryl-MurNAc-pentapeptide (lipid intermediate I) to form undecaprenyl-pyrophosphoryl-MurNAc-(pentapeptide)GlcNAc (lipid intermediate II).</text>
</comment>
<feature type="binding site" evidence="10">
    <location>
        <begin position="17"/>
        <end position="19"/>
    </location>
    <ligand>
        <name>UDP-N-acetyl-alpha-D-glucosamine</name>
        <dbReference type="ChEBI" id="CHEBI:57705"/>
    </ligand>
</feature>
<sequence length="365" mass="38618">MTTTATPRRVLIMAGGTGGHVVPALSLAKALQAEGIEVHWLGTPRGIENTLVPGAGLPLHHVSVAGLRGNGLAGWLKAPGRLAKAVAEARRLMRELDIRLAVGLGGFASGPGGLAARLYGVPLVIHEQNAVAGLTNRCLARLARQVYAAFPGAFPAAVRAEVIGNPVRPEIAAVGARPREQHRLEDRPLHVLVMGGSLGALALNERLPEAMAALAPGKRPVIRHQAGRDKEQATRERYAAAGVEAEVSAFIEDMAACYDWADLVICRSGALTVTELAAAGKPSLLVPFPHAVDDHQTTNARYLVDGGGARLIQQRDMSVEALHALLAELLEPSVLADMAHRARQRAQLEAVTIMTRGCMEIGFEH</sequence>
<comment type="catalytic activity">
    <reaction evidence="10">
        <text>di-trans,octa-cis-undecaprenyl diphospho-N-acetyl-alpha-D-muramoyl-L-alanyl-D-glutamyl-meso-2,6-diaminopimeloyl-D-alanyl-D-alanine + UDP-N-acetyl-alpha-D-glucosamine = di-trans,octa-cis-undecaprenyl diphospho-[N-acetyl-alpha-D-glucosaminyl-(1-&gt;4)]-N-acetyl-alpha-D-muramoyl-L-alanyl-D-glutamyl-meso-2,6-diaminopimeloyl-D-alanyl-D-alanine + UDP + H(+)</text>
        <dbReference type="Rhea" id="RHEA:31227"/>
        <dbReference type="ChEBI" id="CHEBI:15378"/>
        <dbReference type="ChEBI" id="CHEBI:57705"/>
        <dbReference type="ChEBI" id="CHEBI:58223"/>
        <dbReference type="ChEBI" id="CHEBI:61387"/>
        <dbReference type="ChEBI" id="CHEBI:61388"/>
        <dbReference type="EC" id="2.4.1.227"/>
    </reaction>
</comment>
<dbReference type="GO" id="GO:0009252">
    <property type="term" value="P:peptidoglycan biosynthetic process"/>
    <property type="evidence" value="ECO:0007669"/>
    <property type="project" value="UniProtKB-UniRule"/>
</dbReference>
<feature type="domain" description="Glycosyltransferase family 28 N-terminal" evidence="11">
    <location>
        <begin position="10"/>
        <end position="147"/>
    </location>
</feature>
<keyword evidence="5 10" id="KW-0133">Cell shape</keyword>
<comment type="subcellular location">
    <subcellularLocation>
        <location evidence="10">Cell membrane</location>
        <topology evidence="10">Peripheral membrane protein</topology>
        <orientation evidence="10">Cytoplasmic side</orientation>
    </subcellularLocation>
</comment>
<dbReference type="Pfam" id="PF04101">
    <property type="entry name" value="Glyco_tran_28_C"/>
    <property type="match status" value="1"/>
</dbReference>
<dbReference type="InterPro" id="IPR007235">
    <property type="entry name" value="Glyco_trans_28_C"/>
</dbReference>
<evidence type="ECO:0000256" key="4">
    <source>
        <dbReference type="ARBA" id="ARBA00022679"/>
    </source>
</evidence>
<dbReference type="GO" id="GO:0050511">
    <property type="term" value="F:undecaprenyldiphospho-muramoylpentapeptide beta-N-acetylglucosaminyltransferase activity"/>
    <property type="evidence" value="ECO:0007669"/>
    <property type="project" value="UniProtKB-UniRule"/>
</dbReference>
<dbReference type="EMBL" id="RBIN01000006">
    <property type="protein sequence ID" value="RKR02495.1"/>
    <property type="molecule type" value="Genomic_DNA"/>
</dbReference>
<dbReference type="GO" id="GO:0008360">
    <property type="term" value="P:regulation of cell shape"/>
    <property type="evidence" value="ECO:0007669"/>
    <property type="project" value="UniProtKB-KW"/>
</dbReference>
<name>A0A420WVC7_9GAMM</name>
<dbReference type="GO" id="GO:0005975">
    <property type="term" value="P:carbohydrate metabolic process"/>
    <property type="evidence" value="ECO:0007669"/>
    <property type="project" value="InterPro"/>
</dbReference>
<evidence type="ECO:0000256" key="2">
    <source>
        <dbReference type="ARBA" id="ARBA00022618"/>
    </source>
</evidence>
<dbReference type="GO" id="GO:0071555">
    <property type="term" value="P:cell wall organization"/>
    <property type="evidence" value="ECO:0007669"/>
    <property type="project" value="UniProtKB-KW"/>
</dbReference>
<feature type="binding site" evidence="10">
    <location>
        <position position="168"/>
    </location>
    <ligand>
        <name>UDP-N-acetyl-alpha-D-glucosamine</name>
        <dbReference type="ChEBI" id="CHEBI:57705"/>
    </ligand>
</feature>
<keyword evidence="14" id="KW-1185">Reference proteome</keyword>
<dbReference type="SUPFAM" id="SSF53756">
    <property type="entry name" value="UDP-Glycosyltransferase/glycogen phosphorylase"/>
    <property type="match status" value="1"/>
</dbReference>
<evidence type="ECO:0000256" key="7">
    <source>
        <dbReference type="ARBA" id="ARBA00023136"/>
    </source>
</evidence>
<dbReference type="CDD" id="cd03785">
    <property type="entry name" value="GT28_MurG"/>
    <property type="match status" value="1"/>
</dbReference>
<evidence type="ECO:0000259" key="12">
    <source>
        <dbReference type="Pfam" id="PF04101"/>
    </source>
</evidence>
<keyword evidence="8 10" id="KW-0131">Cell cycle</keyword>
<keyword evidence="4 10" id="KW-0808">Transferase</keyword>
<feature type="domain" description="Glycosyl transferase family 28 C-terminal" evidence="12">
    <location>
        <begin position="191"/>
        <end position="343"/>
    </location>
</feature>
<evidence type="ECO:0000256" key="8">
    <source>
        <dbReference type="ARBA" id="ARBA00023306"/>
    </source>
</evidence>
<evidence type="ECO:0000256" key="10">
    <source>
        <dbReference type="HAMAP-Rule" id="MF_00033"/>
    </source>
</evidence>
<dbReference type="HAMAP" id="MF_00033">
    <property type="entry name" value="MurG"/>
    <property type="match status" value="1"/>
</dbReference>
<protein>
    <recommendedName>
        <fullName evidence="10">UDP-N-acetylglucosamine--N-acetylmuramyl-(pentapeptide) pyrophosphoryl-undecaprenol N-acetylglucosamine transferase</fullName>
        <ecNumber evidence="10">2.4.1.227</ecNumber>
    </recommendedName>
    <alternativeName>
        <fullName evidence="10">Undecaprenyl-PP-MurNAc-pentapeptide-UDPGlcNAc GlcNAc transferase</fullName>
    </alternativeName>
</protein>